<evidence type="ECO:0000313" key="2">
    <source>
        <dbReference type="EMBL" id="CAE8666597.1"/>
    </source>
</evidence>
<organism evidence="2 3">
    <name type="scientific">Polarella glacialis</name>
    <name type="common">Dinoflagellate</name>
    <dbReference type="NCBI Taxonomy" id="89957"/>
    <lineage>
        <taxon>Eukaryota</taxon>
        <taxon>Sar</taxon>
        <taxon>Alveolata</taxon>
        <taxon>Dinophyceae</taxon>
        <taxon>Suessiales</taxon>
        <taxon>Suessiaceae</taxon>
        <taxon>Polarella</taxon>
    </lineage>
</organism>
<evidence type="ECO:0000256" key="1">
    <source>
        <dbReference type="SAM" id="SignalP"/>
    </source>
</evidence>
<evidence type="ECO:0000313" key="3">
    <source>
        <dbReference type="Proteomes" id="UP000626109"/>
    </source>
</evidence>
<dbReference type="EMBL" id="CAJNNW010020657">
    <property type="protein sequence ID" value="CAE8666597.1"/>
    <property type="molecule type" value="Genomic_DNA"/>
</dbReference>
<proteinExistence type="predicted"/>
<comment type="caution">
    <text evidence="2">The sequence shown here is derived from an EMBL/GenBank/DDBJ whole genome shotgun (WGS) entry which is preliminary data.</text>
</comment>
<accession>A0A813J6T4</accession>
<feature type="signal peptide" evidence="1">
    <location>
        <begin position="1"/>
        <end position="22"/>
    </location>
</feature>
<protein>
    <submittedName>
        <fullName evidence="2">Uncharacterized protein</fullName>
    </submittedName>
</protein>
<gene>
    <name evidence="2" type="ORF">PGLA2088_LOCUS16337</name>
</gene>
<dbReference type="AlphaFoldDB" id="A0A813J6T4"/>
<reference evidence="2" key="1">
    <citation type="submission" date="2021-02" db="EMBL/GenBank/DDBJ databases">
        <authorList>
            <person name="Dougan E. K."/>
            <person name="Rhodes N."/>
            <person name="Thang M."/>
            <person name="Chan C."/>
        </authorList>
    </citation>
    <scope>NUCLEOTIDE SEQUENCE</scope>
</reference>
<keyword evidence="1" id="KW-0732">Signal</keyword>
<dbReference type="Proteomes" id="UP000626109">
    <property type="component" value="Unassembled WGS sequence"/>
</dbReference>
<sequence length="52" mass="5231">VLFTRQVVVAAASAVLADPASAAPDPPEADPEGQVECTAVPVGEAEEDLVVE</sequence>
<feature type="non-terminal residue" evidence="2">
    <location>
        <position position="1"/>
    </location>
</feature>
<name>A0A813J6T4_POLGL</name>
<feature type="non-terminal residue" evidence="2">
    <location>
        <position position="52"/>
    </location>
</feature>
<feature type="chain" id="PRO_5032342562" evidence="1">
    <location>
        <begin position="23"/>
        <end position="52"/>
    </location>
</feature>